<evidence type="ECO:0000313" key="2">
    <source>
        <dbReference type="EMBL" id="RTE64349.1"/>
    </source>
</evidence>
<evidence type="ECO:0000313" key="3">
    <source>
        <dbReference type="Proteomes" id="UP000283087"/>
    </source>
</evidence>
<dbReference type="SUPFAM" id="SSF53850">
    <property type="entry name" value="Periplasmic binding protein-like II"/>
    <property type="match status" value="1"/>
</dbReference>
<dbReference type="Pfam" id="PF16868">
    <property type="entry name" value="NMT1_3"/>
    <property type="match status" value="1"/>
</dbReference>
<gene>
    <name evidence="2" type="ORF">EH243_17935</name>
</gene>
<dbReference type="CDD" id="cd13568">
    <property type="entry name" value="PBP2_TAXI_TRAP_like_3"/>
    <property type="match status" value="1"/>
</dbReference>
<comment type="caution">
    <text evidence="2">The sequence shown here is derived from an EMBL/GenBank/DDBJ whole genome shotgun (WGS) entry which is preliminary data.</text>
</comment>
<dbReference type="InterPro" id="IPR011852">
    <property type="entry name" value="TRAP_TAXI"/>
</dbReference>
<proteinExistence type="predicted"/>
<feature type="signal peptide" evidence="1">
    <location>
        <begin position="1"/>
        <end position="25"/>
    </location>
</feature>
<dbReference type="AlphaFoldDB" id="A0A430KLI8"/>
<keyword evidence="3" id="KW-1185">Reference proteome</keyword>
<dbReference type="PANTHER" id="PTHR42941:SF1">
    <property type="entry name" value="SLL1037 PROTEIN"/>
    <property type="match status" value="1"/>
</dbReference>
<organism evidence="2 3">
    <name type="scientific">Amphritea opalescens</name>
    <dbReference type="NCBI Taxonomy" id="2490544"/>
    <lineage>
        <taxon>Bacteria</taxon>
        <taxon>Pseudomonadati</taxon>
        <taxon>Pseudomonadota</taxon>
        <taxon>Gammaproteobacteria</taxon>
        <taxon>Oceanospirillales</taxon>
        <taxon>Oceanospirillaceae</taxon>
        <taxon>Amphritea</taxon>
    </lineage>
</organism>
<evidence type="ECO:0000256" key="1">
    <source>
        <dbReference type="SAM" id="SignalP"/>
    </source>
</evidence>
<feature type="chain" id="PRO_5019538717" evidence="1">
    <location>
        <begin position="26"/>
        <end position="326"/>
    </location>
</feature>
<accession>A0A430KLI8</accession>
<dbReference type="Proteomes" id="UP000283087">
    <property type="component" value="Unassembled WGS sequence"/>
</dbReference>
<name>A0A430KLI8_9GAMM</name>
<keyword evidence="1" id="KW-0732">Signal</keyword>
<protein>
    <submittedName>
        <fullName evidence="2">TAXI family TRAP transporter solute-binding subunit</fullName>
    </submittedName>
</protein>
<dbReference type="RefSeq" id="WP_126160036.1">
    <property type="nucleotide sequence ID" value="NZ_RQXW01000026.1"/>
</dbReference>
<dbReference type="NCBIfam" id="TIGR02122">
    <property type="entry name" value="TRAP_TAXI"/>
    <property type="match status" value="1"/>
</dbReference>
<reference evidence="2 3" key="1">
    <citation type="submission" date="2018-11" db="EMBL/GenBank/DDBJ databases">
        <title>The draft genome sequence of Amphritea opalescens ANRC-JH13T.</title>
        <authorList>
            <person name="Fang Z."/>
            <person name="Zhang Y."/>
            <person name="Han X."/>
        </authorList>
    </citation>
    <scope>NUCLEOTIDE SEQUENCE [LARGE SCALE GENOMIC DNA]</scope>
    <source>
        <strain evidence="2 3">ANRC-JH13</strain>
    </source>
</reference>
<dbReference type="Gene3D" id="3.40.190.10">
    <property type="entry name" value="Periplasmic binding protein-like II"/>
    <property type="match status" value="2"/>
</dbReference>
<sequence>MAFRNTITSWVIAVGVGVASMGAMAAEPIKEVITVGTGGVTGVYYPTGGAICRLVNKTRAEHGIRCSTESTAGSVANLEMIEDKELDFGITQSDWFYHAYNGSSKFAKYGANRNLRVVFSIHSEPFTVLARADAGIKKLDDLKGKKVNIGVQGSGQRGTMETLMKAKGWHKSDFALATELKASEQAGALCAGDIDVMIYLTGHPSGAIKEATTTCDSVLVDISGPEIDKLVADHEYYQLASIPGGLYRGNDRLIKSFGVESVLVASTDTPDEVVYQLVKSVFDNFDVFRKLHPAFASLKKEEMVSVIGSEPLHPGAIRYFKEVGLL</sequence>
<dbReference type="EMBL" id="RQXW01000026">
    <property type="protein sequence ID" value="RTE64349.1"/>
    <property type="molecule type" value="Genomic_DNA"/>
</dbReference>
<dbReference type="OrthoDB" id="9780180at2"/>
<dbReference type="PANTHER" id="PTHR42941">
    <property type="entry name" value="SLL1037 PROTEIN"/>
    <property type="match status" value="1"/>
</dbReference>